<dbReference type="PANTHER" id="PTHR42834:SF1">
    <property type="entry name" value="ENDONUCLEASE_EXONUCLEASE_PHOSPHATASE FAMILY PROTEIN (AFU_ORTHOLOGUE AFUA_3G09210)"/>
    <property type="match status" value="1"/>
</dbReference>
<sequence>MPEAPVLPERRRRRGLGLAALAGLSLVAAPLVAAPVSAAPSGDELVISEVFARGGSAGATYANRFVELYNPTDADVALSGLSLQYRSATGTANPTTTVALTGTVPADGHFLIQGASNGTNGAPLPAADQTANGLNIAAAGGTLFLVEGTTTLVAPPTGAAEQPDAVLDLLGYGSSNTFESAAATVPTLTQSIARADSPTGDTDVNASDFALGDMTPEASGEGPTPTPTPTATATATPTPTPTTPPTEAPTVSIAEIQGTGDASPLVGQTVTTTGVVTARYPSGGYNGYVIQTAGTGGAQAPTASDAVFVYSSASVGSVAVGDNLRITGAVSEFNGLTELTPTSAETVVRLDTPALAPTPATVALPRTTAEREVLESMLIAPQGDYTVTDTYDLNSYGSIGLAAGDSPLLTPTEVARPGTPELAAVVADNAARAVTLDDGASINFLGSAANKAIPLPYLTTSEPIRVGAPVSFTRPVVLDYRNNAWAFQPTTQLTVENAATVQPATFENTREAQPESVGGDLSIASFNVLNYFSTTGDSITGCTFYTDRDGDPVTVNSGCDARGAANADDLERQQAKIVTAINTLGAGVVSLEEIENSAKFGKPRDEALATLTAALNTAAGSEVWAYVPSPAALPPIAEEDVIRTAFIYKKAVIEPVGESVILTESTAFSNARKPLAQEFRLIGDAESEFVAIVNHFKSKGSGEGADADQGDGQGASNASRVAQATALVAFAERLETEKATDLVYLLGDFNAYSKEDPVQVITDAGFIDQGSKDGKYSYSFDGAVGSLDHVFASPAADATVTGVDTWNINSGESVALEYSRYDYNATIFYDTSAFRSSDHDPVVVGIDLPETVVSTIDVATSAQTKRLGLLRSLTVTAVNNGPEAVAIEISTPYGTRTKSSVKPGQSFSVTFLTLLRPIKAGVATIDVTAKDGSEKSYEQAYSAR</sequence>
<dbReference type="Proteomes" id="UP000193711">
    <property type="component" value="Unassembled WGS sequence"/>
</dbReference>
<dbReference type="NCBIfam" id="NF033681">
    <property type="entry name" value="ExeM_NucH_DNase"/>
    <property type="match status" value="1"/>
</dbReference>
<dbReference type="EMBL" id="FXBM01000002">
    <property type="protein sequence ID" value="SMH46369.1"/>
    <property type="molecule type" value="Genomic_DNA"/>
</dbReference>
<dbReference type="CDD" id="cd04486">
    <property type="entry name" value="YhcR_OBF_like"/>
    <property type="match status" value="1"/>
</dbReference>
<proteinExistence type="predicted"/>
<dbReference type="Pfam" id="PF00932">
    <property type="entry name" value="LTD"/>
    <property type="match status" value="1"/>
</dbReference>
<organism evidence="4 5">
    <name type="scientific">Rathayibacter oskolensis</name>
    <dbReference type="NCBI Taxonomy" id="1891671"/>
    <lineage>
        <taxon>Bacteria</taxon>
        <taxon>Bacillati</taxon>
        <taxon>Actinomycetota</taxon>
        <taxon>Actinomycetes</taxon>
        <taxon>Micrococcales</taxon>
        <taxon>Microbacteriaceae</taxon>
        <taxon>Rathayibacter</taxon>
    </lineage>
</organism>
<dbReference type="OrthoDB" id="1016457at2"/>
<gene>
    <name evidence="4" type="ORF">SAMN06295885_2730</name>
</gene>
<protein>
    <submittedName>
        <fullName evidence="4">Predicted extracellular nuclease</fullName>
    </submittedName>
</protein>
<dbReference type="InterPro" id="IPR036691">
    <property type="entry name" value="Endo/exonu/phosph_ase_sf"/>
</dbReference>
<evidence type="ECO:0000259" key="3">
    <source>
        <dbReference type="PROSITE" id="PS51841"/>
    </source>
</evidence>
<accession>A0A1X7P7U4</accession>
<reference evidence="5" key="1">
    <citation type="submission" date="2017-04" db="EMBL/GenBank/DDBJ databases">
        <authorList>
            <person name="Varghese N."/>
            <person name="Submissions S."/>
        </authorList>
    </citation>
    <scope>NUCLEOTIDE SEQUENCE [LARGE SCALE GENOMIC DNA]</scope>
    <source>
        <strain evidence="5">VKM Ac-2121</strain>
    </source>
</reference>
<dbReference type="InterPro" id="IPR047971">
    <property type="entry name" value="ExeM-like"/>
</dbReference>
<feature type="domain" description="LTD" evidence="3">
    <location>
        <begin position="32"/>
        <end position="174"/>
    </location>
</feature>
<dbReference type="PROSITE" id="PS51841">
    <property type="entry name" value="LTD"/>
    <property type="match status" value="1"/>
</dbReference>
<dbReference type="PANTHER" id="PTHR42834">
    <property type="entry name" value="ENDONUCLEASE/EXONUCLEASE/PHOSPHATASE FAMILY PROTEIN (AFU_ORTHOLOGUE AFUA_3G09210)"/>
    <property type="match status" value="1"/>
</dbReference>
<feature type="compositionally biased region" description="Pro residues" evidence="1">
    <location>
        <begin position="238"/>
        <end position="247"/>
    </location>
</feature>
<keyword evidence="5" id="KW-1185">Reference proteome</keyword>
<feature type="signal peptide" evidence="2">
    <location>
        <begin position="1"/>
        <end position="33"/>
    </location>
</feature>
<dbReference type="InterPro" id="IPR006311">
    <property type="entry name" value="TAT_signal"/>
</dbReference>
<name>A0A1X7P7U4_9MICO</name>
<evidence type="ECO:0000313" key="4">
    <source>
        <dbReference type="EMBL" id="SMH46369.1"/>
    </source>
</evidence>
<dbReference type="InterPro" id="IPR005135">
    <property type="entry name" value="Endo/exonuclease/phosphatase"/>
</dbReference>
<feature type="chain" id="PRO_5038814887" evidence="2">
    <location>
        <begin position="34"/>
        <end position="944"/>
    </location>
</feature>
<dbReference type="AlphaFoldDB" id="A0A1X7P7U4"/>
<feature type="region of interest" description="Disordered" evidence="1">
    <location>
        <begin position="192"/>
        <end position="248"/>
    </location>
</feature>
<dbReference type="RefSeq" id="WP_085477080.1">
    <property type="nucleotide sequence ID" value="NZ_FXBM01000002.1"/>
</dbReference>
<evidence type="ECO:0000256" key="1">
    <source>
        <dbReference type="SAM" id="MobiDB-lite"/>
    </source>
</evidence>
<dbReference type="Gene3D" id="3.60.10.10">
    <property type="entry name" value="Endonuclease/exonuclease/phosphatase"/>
    <property type="match status" value="1"/>
</dbReference>
<evidence type="ECO:0000313" key="5">
    <source>
        <dbReference type="Proteomes" id="UP000193711"/>
    </source>
</evidence>
<evidence type="ECO:0000256" key="2">
    <source>
        <dbReference type="SAM" id="SignalP"/>
    </source>
</evidence>
<dbReference type="CDD" id="cd10283">
    <property type="entry name" value="MnuA_DNase1-like"/>
    <property type="match status" value="1"/>
</dbReference>
<dbReference type="STRING" id="1891671.SAMN06295885_2730"/>
<dbReference type="SUPFAM" id="SSF56219">
    <property type="entry name" value="DNase I-like"/>
    <property type="match status" value="1"/>
</dbReference>
<dbReference type="Pfam" id="PF03372">
    <property type="entry name" value="Exo_endo_phos"/>
    <property type="match status" value="1"/>
</dbReference>
<dbReference type="InterPro" id="IPR001322">
    <property type="entry name" value="Lamin_tail_dom"/>
</dbReference>
<keyword evidence="2" id="KW-0732">Signal</keyword>
<dbReference type="PROSITE" id="PS51318">
    <property type="entry name" value="TAT"/>
    <property type="match status" value="1"/>
</dbReference>